<dbReference type="AlphaFoldDB" id="D3TCG5"/>
<dbReference type="Pfam" id="PF05763">
    <property type="entry name" value="DUF835"/>
    <property type="match status" value="1"/>
</dbReference>
<gene>
    <name evidence="2" type="ordered locus">Aboo_0439</name>
</gene>
<accession>D3TCG5</accession>
<name>D3TCG5_ACIB4</name>
<organism evidence="2 3">
    <name type="scientific">Aciduliprofundum boonei (strain DSM 19572 / T469)</name>
    <dbReference type="NCBI Taxonomy" id="439481"/>
    <lineage>
        <taxon>Archaea</taxon>
        <taxon>Methanobacteriati</taxon>
        <taxon>Thermoplasmatota</taxon>
        <taxon>DHVE2 group</taxon>
        <taxon>Candidatus Aciduliprofundum</taxon>
    </lineage>
</organism>
<dbReference type="KEGG" id="abi:Aboo_0439"/>
<evidence type="ECO:0000313" key="2">
    <source>
        <dbReference type="EMBL" id="ADD08250.1"/>
    </source>
</evidence>
<dbReference type="RefSeq" id="WP_012997136.1">
    <property type="nucleotide sequence ID" value="NC_013926.1"/>
</dbReference>
<dbReference type="GeneID" id="8827382"/>
<dbReference type="Proteomes" id="UP000001400">
    <property type="component" value="Chromosome"/>
</dbReference>
<dbReference type="HOGENOM" id="CLU_086556_0_0_2"/>
<dbReference type="EMBL" id="CP001941">
    <property type="protein sequence ID" value="ADD08250.1"/>
    <property type="molecule type" value="Genomic_DNA"/>
</dbReference>
<reference evidence="2" key="1">
    <citation type="submission" date="2010-02" db="EMBL/GenBank/DDBJ databases">
        <title>Complete sequence of Aciduliprofundum boonei T469.</title>
        <authorList>
            <consortium name="US DOE Joint Genome Institute"/>
            <person name="Lucas S."/>
            <person name="Copeland A."/>
            <person name="Lapidus A."/>
            <person name="Cheng J.-F."/>
            <person name="Bruce D."/>
            <person name="Goodwin L."/>
            <person name="Pitluck S."/>
            <person name="Saunders E."/>
            <person name="Detter J.C."/>
            <person name="Han C."/>
            <person name="Tapia R."/>
            <person name="Land M."/>
            <person name="Hauser L."/>
            <person name="Kyrpides N."/>
            <person name="Mikhailova N."/>
            <person name="Flores G."/>
            <person name="Reysenbach A.-L."/>
            <person name="Woyke T."/>
        </authorList>
    </citation>
    <scope>NUCLEOTIDE SEQUENCE</scope>
    <source>
        <strain evidence="2">T469</strain>
    </source>
</reference>
<proteinExistence type="predicted"/>
<evidence type="ECO:0000313" key="3">
    <source>
        <dbReference type="Proteomes" id="UP000001400"/>
    </source>
</evidence>
<feature type="domain" description="DUF835" evidence="1">
    <location>
        <begin position="78"/>
        <end position="205"/>
    </location>
</feature>
<dbReference type="InterPro" id="IPR008553">
    <property type="entry name" value="DUF835"/>
</dbReference>
<keyword evidence="3" id="KW-1185">Reference proteome</keyword>
<protein>
    <recommendedName>
        <fullName evidence="1">DUF835 domain-containing protein</fullName>
    </recommendedName>
</protein>
<sequence>MPIIKHLNRALMTKYANRDFIILDELTKNFRRSFMSILLSHKDKKSVAKILSIPRIAKNLIYAYDFEWGRTFIVPTSAKDELYKILPKISDWNVQIFMAIRERAGVPKNLSNAKIVWITDIVGKDRIKPHNLTILTDSIIRFIEENEHTFIVVDCIEYLLLYNDFINVLRNIELINSYVMEHNAILIIITDNEAYTTKEYSLLRRYAIEWKGV</sequence>
<evidence type="ECO:0000259" key="1">
    <source>
        <dbReference type="Pfam" id="PF05763"/>
    </source>
</evidence>